<keyword evidence="2" id="KW-0472">Membrane</keyword>
<feature type="transmembrane region" description="Helical" evidence="2">
    <location>
        <begin position="36"/>
        <end position="53"/>
    </location>
</feature>
<evidence type="ECO:0000313" key="3">
    <source>
        <dbReference type="EMBL" id="MFC5153886.1"/>
    </source>
</evidence>
<organism evidence="3 4">
    <name type="scientific">Streptomyces amakusaensis</name>
    <dbReference type="NCBI Taxonomy" id="67271"/>
    <lineage>
        <taxon>Bacteria</taxon>
        <taxon>Bacillati</taxon>
        <taxon>Actinomycetota</taxon>
        <taxon>Actinomycetes</taxon>
        <taxon>Kitasatosporales</taxon>
        <taxon>Streptomycetaceae</taxon>
        <taxon>Streptomyces</taxon>
    </lineage>
</organism>
<evidence type="ECO:0000256" key="1">
    <source>
        <dbReference type="SAM" id="MobiDB-lite"/>
    </source>
</evidence>
<comment type="caution">
    <text evidence="3">The sequence shown here is derived from an EMBL/GenBank/DDBJ whole genome shotgun (WGS) entry which is preliminary data.</text>
</comment>
<protein>
    <submittedName>
        <fullName evidence="3">Uncharacterized protein</fullName>
    </submittedName>
</protein>
<gene>
    <name evidence="3" type="ORF">ACFPRH_19315</name>
</gene>
<dbReference type="Proteomes" id="UP001596160">
    <property type="component" value="Unassembled WGS sequence"/>
</dbReference>
<keyword evidence="2" id="KW-1133">Transmembrane helix</keyword>
<dbReference type="EMBL" id="JBHSKP010000012">
    <property type="protein sequence ID" value="MFC5153886.1"/>
    <property type="molecule type" value="Genomic_DNA"/>
</dbReference>
<accession>A0ABW0ALC9</accession>
<reference evidence="4" key="1">
    <citation type="journal article" date="2019" name="Int. J. Syst. Evol. Microbiol.">
        <title>The Global Catalogue of Microorganisms (GCM) 10K type strain sequencing project: providing services to taxonomists for standard genome sequencing and annotation.</title>
        <authorList>
            <consortium name="The Broad Institute Genomics Platform"/>
            <consortium name="The Broad Institute Genome Sequencing Center for Infectious Disease"/>
            <person name="Wu L."/>
            <person name="Ma J."/>
        </authorList>
    </citation>
    <scope>NUCLEOTIDE SEQUENCE [LARGE SCALE GENOMIC DNA]</scope>
    <source>
        <strain evidence="4">PCU 266</strain>
    </source>
</reference>
<evidence type="ECO:0000256" key="2">
    <source>
        <dbReference type="SAM" id="Phobius"/>
    </source>
</evidence>
<evidence type="ECO:0000313" key="4">
    <source>
        <dbReference type="Proteomes" id="UP001596160"/>
    </source>
</evidence>
<keyword evidence="4" id="KW-1185">Reference proteome</keyword>
<feature type="region of interest" description="Disordered" evidence="1">
    <location>
        <begin position="1"/>
        <end position="20"/>
    </location>
</feature>
<dbReference type="RefSeq" id="WP_344478599.1">
    <property type="nucleotide sequence ID" value="NZ_BAAASB010000010.1"/>
</dbReference>
<keyword evidence="2" id="KW-0812">Transmembrane</keyword>
<sequence length="84" mass="8950">MQVRGASRRPGGGRRGGVARDVASAANGVRGILKEFRWIFIALILAAAVVGGVKVNNDAPLFVDGDYSSIRIESPERASREVNK</sequence>
<name>A0ABW0ALC9_9ACTN</name>
<proteinExistence type="predicted"/>